<dbReference type="Pfam" id="PF16199">
    <property type="entry name" value="Radical_SAM_C"/>
    <property type="match status" value="1"/>
</dbReference>
<evidence type="ECO:0000256" key="4">
    <source>
        <dbReference type="ARBA" id="ARBA00022723"/>
    </source>
</evidence>
<dbReference type="Proteomes" id="UP001056539">
    <property type="component" value="Chromosome"/>
</dbReference>
<dbReference type="GO" id="GO:0046872">
    <property type="term" value="F:metal ion binding"/>
    <property type="evidence" value="ECO:0007669"/>
    <property type="project" value="UniProtKB-KW"/>
</dbReference>
<feature type="domain" description="Elp3/MiaA/NifB-like radical SAM core" evidence="7">
    <location>
        <begin position="25"/>
        <end position="251"/>
    </location>
</feature>
<organism evidence="8 9">
    <name type="scientific">Thermospira aquatica</name>
    <dbReference type="NCBI Taxonomy" id="2828656"/>
    <lineage>
        <taxon>Bacteria</taxon>
        <taxon>Pseudomonadati</taxon>
        <taxon>Spirochaetota</taxon>
        <taxon>Spirochaetia</taxon>
        <taxon>Brevinematales</taxon>
        <taxon>Thermospiraceae</taxon>
        <taxon>Thermospira</taxon>
    </lineage>
</organism>
<comment type="cofactor">
    <cofactor evidence="1">
        <name>[4Fe-4S] cluster</name>
        <dbReference type="ChEBI" id="CHEBI:49883"/>
    </cofactor>
</comment>
<dbReference type="InterPro" id="IPR058240">
    <property type="entry name" value="rSAM_sf"/>
</dbReference>
<evidence type="ECO:0000256" key="3">
    <source>
        <dbReference type="ARBA" id="ARBA00022691"/>
    </source>
</evidence>
<evidence type="ECO:0000256" key="2">
    <source>
        <dbReference type="ARBA" id="ARBA00022485"/>
    </source>
</evidence>
<dbReference type="SFLD" id="SFLDG01091">
    <property type="entry name" value="uncharacterized_CHP01210-like"/>
    <property type="match status" value="1"/>
</dbReference>
<dbReference type="SFLD" id="SFLDS00029">
    <property type="entry name" value="Radical_SAM"/>
    <property type="match status" value="1"/>
</dbReference>
<evidence type="ECO:0000313" key="8">
    <source>
        <dbReference type="EMBL" id="URA10659.1"/>
    </source>
</evidence>
<dbReference type="GO" id="GO:0003824">
    <property type="term" value="F:catalytic activity"/>
    <property type="evidence" value="ECO:0007669"/>
    <property type="project" value="InterPro"/>
</dbReference>
<keyword evidence="6" id="KW-0411">Iron-sulfur</keyword>
<keyword evidence="5" id="KW-0408">Iron</keyword>
<dbReference type="InterPro" id="IPR023404">
    <property type="entry name" value="rSAM_horseshoe"/>
</dbReference>
<dbReference type="SMART" id="SM00729">
    <property type="entry name" value="Elp3"/>
    <property type="match status" value="1"/>
</dbReference>
<proteinExistence type="predicted"/>
<reference evidence="8" key="2">
    <citation type="submission" date="2022-06" db="EMBL/GenBank/DDBJ databases">
        <title>Thermospira aquatica gen. nov., sp. nov.</title>
        <authorList>
            <person name="Ben Ali Gam Z."/>
            <person name="Labat M."/>
        </authorList>
    </citation>
    <scope>NUCLEOTIDE SEQUENCE</scope>
    <source>
        <strain evidence="8">F1F22</strain>
    </source>
</reference>
<keyword evidence="3" id="KW-0949">S-adenosyl-L-methionine</keyword>
<dbReference type="InterPro" id="IPR007197">
    <property type="entry name" value="rSAM"/>
</dbReference>
<keyword evidence="9" id="KW-1185">Reference proteome</keyword>
<accession>A0AAX3BF04</accession>
<dbReference type="PANTHER" id="PTHR11135">
    <property type="entry name" value="HISTONE ACETYLTRANSFERASE-RELATED"/>
    <property type="match status" value="1"/>
</dbReference>
<dbReference type="InterPro" id="IPR005911">
    <property type="entry name" value="YhcC-like"/>
</dbReference>
<evidence type="ECO:0000256" key="1">
    <source>
        <dbReference type="ARBA" id="ARBA00001966"/>
    </source>
</evidence>
<keyword evidence="2" id="KW-0004">4Fe-4S</keyword>
<dbReference type="Gene3D" id="3.80.30.20">
    <property type="entry name" value="tm_1862 like domain"/>
    <property type="match status" value="1"/>
</dbReference>
<dbReference type="PANTHER" id="PTHR11135:SF1">
    <property type="entry name" value="PROTEIN YHCC"/>
    <property type="match status" value="1"/>
</dbReference>
<dbReference type="GO" id="GO:0051539">
    <property type="term" value="F:4 iron, 4 sulfur cluster binding"/>
    <property type="evidence" value="ECO:0007669"/>
    <property type="project" value="UniProtKB-KW"/>
</dbReference>
<dbReference type="AlphaFoldDB" id="A0AAX3BF04"/>
<dbReference type="Pfam" id="PF04055">
    <property type="entry name" value="Radical_SAM"/>
    <property type="match status" value="1"/>
</dbReference>
<name>A0AAX3BF04_9SPIR</name>
<gene>
    <name evidence="8" type="ORF">KDW03_02310</name>
</gene>
<keyword evidence="4" id="KW-0479">Metal-binding</keyword>
<dbReference type="SUPFAM" id="SSF102114">
    <property type="entry name" value="Radical SAM enzymes"/>
    <property type="match status" value="1"/>
</dbReference>
<evidence type="ECO:0000256" key="6">
    <source>
        <dbReference type="ARBA" id="ARBA00023014"/>
    </source>
</evidence>
<evidence type="ECO:0000259" key="7">
    <source>
        <dbReference type="SMART" id="SM00729"/>
    </source>
</evidence>
<dbReference type="InterPro" id="IPR039661">
    <property type="entry name" value="ELP3"/>
</dbReference>
<dbReference type="SFLD" id="SFLDG01086">
    <property type="entry name" value="elongater_protein-like"/>
    <property type="match status" value="1"/>
</dbReference>
<sequence length="311" mass="35706">MKEWKGRPYHALKVYLESRFGKPVKRIALDAGFTCPNRDGRISFGGCFYCGEEGARARYVRPELSVIDQLRERMTYWKNRGFEGYFLAYFQAYTNTYGDPEFLSSLYESVLLPGVVGVFIGTRPDCLGEDVLDVLFRLAQKTWVVVEVGVQTTNDATLRLINRGHDAGASEKALRDLGKRHIDKVVHVIGGLPHEEKYHFLQTVKDVQQWGCEGIKFHHLFVEKNTVFANWYEEGRLSLLSRETYIEWVAEALSFLDPGIVVHRLFGDCEKNKLIAPLWTLEKSQNIHLLESWMRDKGIFQGREAISFSGD</sequence>
<protein>
    <submittedName>
        <fullName evidence="8">TIGR01212 family radical SAM protein</fullName>
    </submittedName>
</protein>
<dbReference type="InterPro" id="IPR006638">
    <property type="entry name" value="Elp3/MiaA/NifB-like_rSAM"/>
</dbReference>
<dbReference type="NCBIfam" id="TIGR01212">
    <property type="entry name" value="TIGR01212 family radical SAM protein"/>
    <property type="match status" value="1"/>
</dbReference>
<dbReference type="RefSeq" id="WP_271435785.1">
    <property type="nucleotide sequence ID" value="NZ_CP073355.1"/>
</dbReference>
<dbReference type="EMBL" id="CP073355">
    <property type="protein sequence ID" value="URA10659.1"/>
    <property type="molecule type" value="Genomic_DNA"/>
</dbReference>
<dbReference type="InterPro" id="IPR032432">
    <property type="entry name" value="Radical_SAM_C"/>
</dbReference>
<evidence type="ECO:0000256" key="5">
    <source>
        <dbReference type="ARBA" id="ARBA00023004"/>
    </source>
</evidence>
<evidence type="ECO:0000313" key="9">
    <source>
        <dbReference type="Proteomes" id="UP001056539"/>
    </source>
</evidence>
<dbReference type="KEGG" id="taqu:KDW03_02310"/>
<reference evidence="8" key="1">
    <citation type="submission" date="2021-04" db="EMBL/GenBank/DDBJ databases">
        <authorList>
            <person name="Postec A."/>
        </authorList>
    </citation>
    <scope>NUCLEOTIDE SEQUENCE</scope>
    <source>
        <strain evidence="8">F1F22</strain>
    </source>
</reference>